<sequence>MLPLIFDTVKAAIGVDFKLQRVVRKATTKTSWSTNDAMKKTSQGGINPTSPDSVLNLWVVGAMTGGVIGYAQFPGGSPATDGVVILHSNL</sequence>
<proteinExistence type="predicted"/>
<dbReference type="EMBL" id="PYAW01000001">
    <property type="protein sequence ID" value="PSL50289.1"/>
    <property type="molecule type" value="Genomic_DNA"/>
</dbReference>
<dbReference type="Proteomes" id="UP000240971">
    <property type="component" value="Unassembled WGS sequence"/>
</dbReference>
<evidence type="ECO:0000313" key="2">
    <source>
        <dbReference type="Proteomes" id="UP000240971"/>
    </source>
</evidence>
<gene>
    <name evidence="1" type="ORF">CLV51_1011633</name>
</gene>
<dbReference type="OrthoDB" id="6278496at2"/>
<comment type="caution">
    <text evidence="1">The sequence shown here is derived from an EMBL/GenBank/DDBJ whole genome shotgun (WGS) entry which is preliminary data.</text>
</comment>
<dbReference type="RefSeq" id="WP_106527445.1">
    <property type="nucleotide sequence ID" value="NZ_PYAW01000001.1"/>
</dbReference>
<evidence type="ECO:0000313" key="1">
    <source>
        <dbReference type="EMBL" id="PSL50289.1"/>
    </source>
</evidence>
<dbReference type="GO" id="GO:0008237">
    <property type="term" value="F:metallopeptidase activity"/>
    <property type="evidence" value="ECO:0007669"/>
    <property type="project" value="InterPro"/>
</dbReference>
<keyword evidence="2" id="KW-1185">Reference proteome</keyword>
<accession>A0A2P8HVN4</accession>
<dbReference type="AlphaFoldDB" id="A0A2P8HVN4"/>
<protein>
    <submittedName>
        <fullName evidence="1">Uncharacterized protein</fullName>
    </submittedName>
</protein>
<reference evidence="1 2" key="1">
    <citation type="submission" date="2018-03" db="EMBL/GenBank/DDBJ databases">
        <title>Genomic Encyclopedia of Archaeal and Bacterial Type Strains, Phase II (KMG-II): from individual species to whole genera.</title>
        <authorList>
            <person name="Goeker M."/>
        </authorList>
    </citation>
    <scope>NUCLEOTIDE SEQUENCE [LARGE SCALE GENOMIC DNA]</scope>
    <source>
        <strain evidence="1 2">DSM 24859</strain>
    </source>
</reference>
<organism evidence="1 2">
    <name type="scientific">Chitinophaga niastensis</name>
    <dbReference type="NCBI Taxonomy" id="536980"/>
    <lineage>
        <taxon>Bacteria</taxon>
        <taxon>Pseudomonadati</taxon>
        <taxon>Bacteroidota</taxon>
        <taxon>Chitinophagia</taxon>
        <taxon>Chitinophagales</taxon>
        <taxon>Chitinophagaceae</taxon>
        <taxon>Chitinophaga</taxon>
    </lineage>
</organism>
<dbReference type="InterPro" id="IPR024079">
    <property type="entry name" value="MetalloPept_cat_dom_sf"/>
</dbReference>
<dbReference type="Gene3D" id="3.40.390.10">
    <property type="entry name" value="Collagenase (Catalytic Domain)"/>
    <property type="match status" value="1"/>
</dbReference>
<name>A0A2P8HVN4_CHINA</name>